<accession>A0A561SK23</accession>
<evidence type="ECO:0000259" key="1">
    <source>
        <dbReference type="Pfam" id="PF02627"/>
    </source>
</evidence>
<keyword evidence="3" id="KW-1185">Reference proteome</keyword>
<dbReference type="InterPro" id="IPR003779">
    <property type="entry name" value="CMD-like"/>
</dbReference>
<dbReference type="SUPFAM" id="SSF69118">
    <property type="entry name" value="AhpD-like"/>
    <property type="match status" value="1"/>
</dbReference>
<sequence length="163" mass="17879">MTTETTERVEIPPRLDLGRHVAGPVFQALLQFSRAAENHGLERSLVDLVNIRVSQLNGCAYCVDMHTIDAEAHGETHQPMHALAAWRETPFFTARERAALAYAEAATTLDHAAIDAALAAAEAHFTEDELVQLVWAVALINTWNRVAIPARVPPGQYTPGQFS</sequence>
<feature type="domain" description="Carboxymuconolactone decarboxylase-like" evidence="1">
    <location>
        <begin position="25"/>
        <end position="105"/>
    </location>
</feature>
<dbReference type="RefSeq" id="WP_147254474.1">
    <property type="nucleotide sequence ID" value="NZ_VIWU01000001.1"/>
</dbReference>
<dbReference type="EMBL" id="VIWU01000001">
    <property type="protein sequence ID" value="TWF75237.1"/>
    <property type="molecule type" value="Genomic_DNA"/>
</dbReference>
<gene>
    <name evidence="2" type="ORF">FHX44_111121</name>
</gene>
<dbReference type="PANTHER" id="PTHR34846">
    <property type="entry name" value="4-CARBOXYMUCONOLACTONE DECARBOXYLASE FAMILY PROTEIN (AFU_ORTHOLOGUE AFUA_6G11590)"/>
    <property type="match status" value="1"/>
</dbReference>
<protein>
    <submittedName>
        <fullName evidence="2">AhpD family alkylhydroperoxidase</fullName>
    </submittedName>
</protein>
<dbReference type="InterPro" id="IPR004675">
    <property type="entry name" value="AhpD_core"/>
</dbReference>
<dbReference type="OrthoDB" id="5185109at2"/>
<dbReference type="PANTHER" id="PTHR34846:SF10">
    <property type="entry name" value="CYTOPLASMIC PROTEIN"/>
    <property type="match status" value="1"/>
</dbReference>
<name>A0A561SK23_9PSEU</name>
<evidence type="ECO:0000313" key="3">
    <source>
        <dbReference type="Proteomes" id="UP000321261"/>
    </source>
</evidence>
<keyword evidence="2" id="KW-0560">Oxidoreductase</keyword>
<proteinExistence type="predicted"/>
<dbReference type="NCBIfam" id="TIGR00778">
    <property type="entry name" value="ahpD_dom"/>
    <property type="match status" value="1"/>
</dbReference>
<dbReference type="InterPro" id="IPR029032">
    <property type="entry name" value="AhpD-like"/>
</dbReference>
<organism evidence="2 3">
    <name type="scientific">Pseudonocardia hierapolitana</name>
    <dbReference type="NCBI Taxonomy" id="1128676"/>
    <lineage>
        <taxon>Bacteria</taxon>
        <taxon>Bacillati</taxon>
        <taxon>Actinomycetota</taxon>
        <taxon>Actinomycetes</taxon>
        <taxon>Pseudonocardiales</taxon>
        <taxon>Pseudonocardiaceae</taxon>
        <taxon>Pseudonocardia</taxon>
    </lineage>
</organism>
<keyword evidence="2" id="KW-0575">Peroxidase</keyword>
<dbReference type="Gene3D" id="1.20.1290.10">
    <property type="entry name" value="AhpD-like"/>
    <property type="match status" value="1"/>
</dbReference>
<reference evidence="2 3" key="1">
    <citation type="submission" date="2019-06" db="EMBL/GenBank/DDBJ databases">
        <title>Sequencing the genomes of 1000 actinobacteria strains.</title>
        <authorList>
            <person name="Klenk H.-P."/>
        </authorList>
    </citation>
    <scope>NUCLEOTIDE SEQUENCE [LARGE SCALE GENOMIC DNA]</scope>
    <source>
        <strain evidence="2 3">DSM 45671</strain>
    </source>
</reference>
<dbReference type="Proteomes" id="UP000321261">
    <property type="component" value="Unassembled WGS sequence"/>
</dbReference>
<dbReference type="GO" id="GO:0051920">
    <property type="term" value="F:peroxiredoxin activity"/>
    <property type="evidence" value="ECO:0007669"/>
    <property type="project" value="InterPro"/>
</dbReference>
<dbReference type="AlphaFoldDB" id="A0A561SK23"/>
<dbReference type="Pfam" id="PF02627">
    <property type="entry name" value="CMD"/>
    <property type="match status" value="1"/>
</dbReference>
<evidence type="ECO:0000313" key="2">
    <source>
        <dbReference type="EMBL" id="TWF75237.1"/>
    </source>
</evidence>
<comment type="caution">
    <text evidence="2">The sequence shown here is derived from an EMBL/GenBank/DDBJ whole genome shotgun (WGS) entry which is preliminary data.</text>
</comment>